<evidence type="ECO:0000313" key="2">
    <source>
        <dbReference type="EMBL" id="BDG61835.1"/>
    </source>
</evidence>
<organism evidence="2 3">
    <name type="scientific">Caldinitratiruptor microaerophilus</name>
    <dbReference type="NCBI Taxonomy" id="671077"/>
    <lineage>
        <taxon>Bacteria</taxon>
        <taxon>Bacillati</taxon>
        <taxon>Bacillota</taxon>
        <taxon>Clostridia</taxon>
        <taxon>Eubacteriales</taxon>
        <taxon>Symbiobacteriaceae</taxon>
        <taxon>Caldinitratiruptor</taxon>
    </lineage>
</organism>
<proteinExistence type="predicted"/>
<accession>A0AA35G969</accession>
<dbReference type="KEGG" id="cmic:caldi_29250"/>
<reference evidence="2" key="1">
    <citation type="submission" date="2022-03" db="EMBL/GenBank/DDBJ databases">
        <title>Complete genome sequence of Caldinitratiruptor microaerophilus.</title>
        <authorList>
            <person name="Mukaiyama R."/>
            <person name="Nishiyama T."/>
            <person name="Ueda K."/>
        </authorList>
    </citation>
    <scope>NUCLEOTIDE SEQUENCE</scope>
    <source>
        <strain evidence="2">JCM 16183</strain>
    </source>
</reference>
<sequence>MNYQQGVALRELLEQFLAQILFAVCSRNQQHQRGSVYVRGLLLDGERKSVGAMAERIPDGNEQAM</sequence>
<name>A0AA35G969_9FIRM</name>
<dbReference type="Pfam" id="PF13546">
    <property type="entry name" value="DDE_5"/>
    <property type="match status" value="1"/>
</dbReference>
<dbReference type="RefSeq" id="WP_406568091.1">
    <property type="nucleotide sequence ID" value="NZ_AP025628.1"/>
</dbReference>
<protein>
    <recommendedName>
        <fullName evidence="1">Transposase IS701-like DDE domain-containing protein</fullName>
    </recommendedName>
</protein>
<dbReference type="InterPro" id="IPR038721">
    <property type="entry name" value="IS701-like_DDE_dom"/>
</dbReference>
<feature type="domain" description="Transposase IS701-like DDE" evidence="1">
    <location>
        <begin position="21"/>
        <end position="65"/>
    </location>
</feature>
<keyword evidence="3" id="KW-1185">Reference proteome</keyword>
<dbReference type="AlphaFoldDB" id="A0AA35G969"/>
<evidence type="ECO:0000313" key="3">
    <source>
        <dbReference type="Proteomes" id="UP001163687"/>
    </source>
</evidence>
<evidence type="ECO:0000259" key="1">
    <source>
        <dbReference type="Pfam" id="PF13546"/>
    </source>
</evidence>
<dbReference type="EMBL" id="AP025628">
    <property type="protein sequence ID" value="BDG61835.1"/>
    <property type="molecule type" value="Genomic_DNA"/>
</dbReference>
<dbReference type="Proteomes" id="UP001163687">
    <property type="component" value="Chromosome"/>
</dbReference>
<gene>
    <name evidence="2" type="ORF">caldi_29250</name>
</gene>